<dbReference type="GO" id="GO:0030686">
    <property type="term" value="C:90S preribosome"/>
    <property type="evidence" value="ECO:0007669"/>
    <property type="project" value="TreeGrafter"/>
</dbReference>
<feature type="coiled-coil region" evidence="1">
    <location>
        <begin position="32"/>
        <end position="66"/>
    </location>
</feature>
<feature type="region of interest" description="Disordered" evidence="2">
    <location>
        <begin position="333"/>
        <end position="396"/>
    </location>
</feature>
<sequence length="396" mass="46400">MDQTDATLTKQRLNNFIIKNKPIACKGKKFVIDKLMRQVKKLRQKKAKSEEQKKLFERKADRLVEEAVILKKIRAATVLKFGLLNKKSFAAVVSSPDCKIEERALCRLMEQKHLHEVVSTFRKNYPNYASEVPLIIQTLGIQKINNRKKKMSILKKWDKLDPYLQTEELNSDDQVSENEEEGNEEDSSDQDENSDVDEDDSEEDVLQEEEDNDDHEKHVLHQKVGETENRDQGQESRGFDEERRSERGRPSWRNNDSGRGRPSWRSNDSERGRPSWRNNDSGRGRPSWRNDNSRNKGNFERRGGKWKFSQDNPNEIPVDFNWEDKRRRVTDAKDWSNNVNKQKDKGTGFESNEGTKTAANKGQREEGLHPSWQAKRRERQQEVSINQFKGQRIVFE</sequence>
<feature type="compositionally biased region" description="Basic and acidic residues" evidence="2">
    <location>
        <begin position="291"/>
        <end position="303"/>
    </location>
</feature>
<feature type="region of interest" description="Disordered" evidence="2">
    <location>
        <begin position="166"/>
        <end position="317"/>
    </location>
</feature>
<dbReference type="AlphaFoldDB" id="A0A423SZU2"/>
<feature type="compositionally biased region" description="Basic and acidic residues" evidence="2">
    <location>
        <begin position="214"/>
        <end position="249"/>
    </location>
</feature>
<evidence type="ECO:0000313" key="4">
    <source>
        <dbReference type="Proteomes" id="UP000283509"/>
    </source>
</evidence>
<dbReference type="InterPro" id="IPR037393">
    <property type="entry name" value="Bud22/SRFB1"/>
</dbReference>
<dbReference type="PANTHER" id="PTHR23325:SF1">
    <property type="entry name" value="SERUM RESPONSE FACTOR-BINDING PROTEIN 1"/>
    <property type="match status" value="1"/>
</dbReference>
<gene>
    <name evidence="3" type="ORF">C7M84_012017</name>
</gene>
<dbReference type="PANTHER" id="PTHR23325">
    <property type="entry name" value="SERUM RESPONSE FACTOR-BINDING"/>
    <property type="match status" value="1"/>
</dbReference>
<dbReference type="STRING" id="6689.A0A423SZU2"/>
<comment type="caution">
    <text evidence="3">The sequence shown here is derived from an EMBL/GenBank/DDBJ whole genome shotgun (WGS) entry which is preliminary data.</text>
</comment>
<name>A0A423SZU2_PENVA</name>
<keyword evidence="1" id="KW-0175">Coiled coil</keyword>
<proteinExistence type="predicted"/>
<evidence type="ECO:0000256" key="2">
    <source>
        <dbReference type="SAM" id="MobiDB-lite"/>
    </source>
</evidence>
<dbReference type="Proteomes" id="UP000283509">
    <property type="component" value="Unassembled WGS sequence"/>
</dbReference>
<feature type="compositionally biased region" description="Acidic residues" evidence="2">
    <location>
        <begin position="169"/>
        <end position="213"/>
    </location>
</feature>
<organism evidence="3 4">
    <name type="scientific">Penaeus vannamei</name>
    <name type="common">Whiteleg shrimp</name>
    <name type="synonym">Litopenaeus vannamei</name>
    <dbReference type="NCBI Taxonomy" id="6689"/>
    <lineage>
        <taxon>Eukaryota</taxon>
        <taxon>Metazoa</taxon>
        <taxon>Ecdysozoa</taxon>
        <taxon>Arthropoda</taxon>
        <taxon>Crustacea</taxon>
        <taxon>Multicrustacea</taxon>
        <taxon>Malacostraca</taxon>
        <taxon>Eumalacostraca</taxon>
        <taxon>Eucarida</taxon>
        <taxon>Decapoda</taxon>
        <taxon>Dendrobranchiata</taxon>
        <taxon>Penaeoidea</taxon>
        <taxon>Penaeidae</taxon>
        <taxon>Penaeus</taxon>
    </lineage>
</organism>
<reference evidence="3 4" key="2">
    <citation type="submission" date="2019-01" db="EMBL/GenBank/DDBJ databases">
        <title>The decoding of complex shrimp genome reveals the adaptation for benthos swimmer, frequently molting mechanism and breeding impact on genome.</title>
        <authorList>
            <person name="Sun Y."/>
            <person name="Gao Y."/>
            <person name="Yu Y."/>
        </authorList>
    </citation>
    <scope>NUCLEOTIDE SEQUENCE [LARGE SCALE GENOMIC DNA]</scope>
    <source>
        <tissue evidence="3">Muscle</tissue>
    </source>
</reference>
<protein>
    <submittedName>
        <fullName evidence="3">Serum response factor-binding protein 1</fullName>
    </submittedName>
</protein>
<accession>A0A423SZU2</accession>
<keyword evidence="4" id="KW-1185">Reference proteome</keyword>
<dbReference type="OrthoDB" id="3364872at2759"/>
<evidence type="ECO:0000256" key="1">
    <source>
        <dbReference type="SAM" id="Coils"/>
    </source>
</evidence>
<dbReference type="EMBL" id="QCYY01002521">
    <property type="protein sequence ID" value="ROT69770.1"/>
    <property type="molecule type" value="Genomic_DNA"/>
</dbReference>
<dbReference type="GO" id="GO:0005634">
    <property type="term" value="C:nucleus"/>
    <property type="evidence" value="ECO:0007669"/>
    <property type="project" value="TreeGrafter"/>
</dbReference>
<dbReference type="GO" id="GO:0030490">
    <property type="term" value="P:maturation of SSU-rRNA"/>
    <property type="evidence" value="ECO:0007669"/>
    <property type="project" value="TreeGrafter"/>
</dbReference>
<feature type="compositionally biased region" description="Polar residues" evidence="2">
    <location>
        <begin position="349"/>
        <end position="360"/>
    </location>
</feature>
<reference evidence="3 4" key="1">
    <citation type="submission" date="2018-04" db="EMBL/GenBank/DDBJ databases">
        <authorList>
            <person name="Zhang X."/>
            <person name="Yuan J."/>
            <person name="Li F."/>
            <person name="Xiang J."/>
        </authorList>
    </citation>
    <scope>NUCLEOTIDE SEQUENCE [LARGE SCALE GENOMIC DNA]</scope>
    <source>
        <tissue evidence="3">Muscle</tissue>
    </source>
</reference>
<evidence type="ECO:0000313" key="3">
    <source>
        <dbReference type="EMBL" id="ROT69770.1"/>
    </source>
</evidence>